<keyword evidence="3" id="KW-1185">Reference proteome</keyword>
<evidence type="ECO:0000313" key="2">
    <source>
        <dbReference type="EMBL" id="SHO47316.1"/>
    </source>
</evidence>
<dbReference type="CDD" id="cd07736">
    <property type="entry name" value="PhnP-like_MBL-fold"/>
    <property type="match status" value="1"/>
</dbReference>
<dbReference type="NCBIfam" id="TIGR03307">
    <property type="entry name" value="PhnP"/>
    <property type="match status" value="1"/>
</dbReference>
<accession>A0A1M7Y4P4</accession>
<name>A0A1M7Y4P4_9BACT</name>
<evidence type="ECO:0000259" key="1">
    <source>
        <dbReference type="Pfam" id="PF12706"/>
    </source>
</evidence>
<dbReference type="OrthoDB" id="5443440at2"/>
<dbReference type="Gene3D" id="3.60.15.10">
    <property type="entry name" value="Ribonuclease Z/Hydroxyacylglutathione hydrolase-like"/>
    <property type="match status" value="1"/>
</dbReference>
<gene>
    <name evidence="2" type="ORF">SAMN02745220_01826</name>
</gene>
<dbReference type="GO" id="GO:0019700">
    <property type="term" value="P:organic phosphonate catabolic process"/>
    <property type="evidence" value="ECO:0007669"/>
    <property type="project" value="InterPro"/>
</dbReference>
<dbReference type="EMBL" id="FRFE01000007">
    <property type="protein sequence ID" value="SHO47316.1"/>
    <property type="molecule type" value="Genomic_DNA"/>
</dbReference>
<dbReference type="InterPro" id="IPR035682">
    <property type="entry name" value="PhnP_MBL"/>
</dbReference>
<proteinExistence type="predicted"/>
<dbReference type="PANTHER" id="PTHR42663">
    <property type="entry name" value="HYDROLASE C777.06C-RELATED-RELATED"/>
    <property type="match status" value="1"/>
</dbReference>
<dbReference type="GO" id="GO:0008081">
    <property type="term" value="F:phosphoric diester hydrolase activity"/>
    <property type="evidence" value="ECO:0007669"/>
    <property type="project" value="InterPro"/>
</dbReference>
<dbReference type="InterPro" id="IPR036866">
    <property type="entry name" value="RibonucZ/Hydroxyglut_hydro"/>
</dbReference>
<dbReference type="Pfam" id="PF12706">
    <property type="entry name" value="Lactamase_B_2"/>
    <property type="match status" value="1"/>
</dbReference>
<organism evidence="2 3">
    <name type="scientific">Desulfopila aestuarii DSM 18488</name>
    <dbReference type="NCBI Taxonomy" id="1121416"/>
    <lineage>
        <taxon>Bacteria</taxon>
        <taxon>Pseudomonadati</taxon>
        <taxon>Thermodesulfobacteriota</taxon>
        <taxon>Desulfobulbia</taxon>
        <taxon>Desulfobulbales</taxon>
        <taxon>Desulfocapsaceae</taxon>
        <taxon>Desulfopila</taxon>
    </lineage>
</organism>
<dbReference type="RefSeq" id="WP_073613143.1">
    <property type="nucleotide sequence ID" value="NZ_FRFE01000007.1"/>
</dbReference>
<dbReference type="STRING" id="1121416.SAMN02745220_01826"/>
<evidence type="ECO:0000313" key="3">
    <source>
        <dbReference type="Proteomes" id="UP000184603"/>
    </source>
</evidence>
<dbReference type="Proteomes" id="UP000184603">
    <property type="component" value="Unassembled WGS sequence"/>
</dbReference>
<dbReference type="AlphaFoldDB" id="A0A1M7Y4P4"/>
<reference evidence="2 3" key="1">
    <citation type="submission" date="2016-12" db="EMBL/GenBank/DDBJ databases">
        <authorList>
            <person name="Song W.-J."/>
            <person name="Kurnit D.M."/>
        </authorList>
    </citation>
    <scope>NUCLEOTIDE SEQUENCE [LARGE SCALE GENOMIC DNA]</scope>
    <source>
        <strain evidence="2 3">DSM 18488</strain>
    </source>
</reference>
<dbReference type="InterPro" id="IPR001279">
    <property type="entry name" value="Metallo-B-lactamas"/>
</dbReference>
<sequence length="252" mass="27930">MQLTFIGTGDCAGVPVYNCTCPICAESRTNPQKRRSSCCAYLTTETTRLLIDAGAPDLGDRFSRNAIDLILLSHYHIDHVYGLFPMRWGSSCKPIPVYGPDYPKGCADLLQHPGIFDFSHTLQPFISQQLTDIEITPLPLNHSKPSLGYALKYGNSRLAWLSDTSGLPGDTINFLKKWLPSTMVLDCTFPPLEHPHPNHNDIDSAIALHHAIGPESTYLTHISHDLDFWFSTSGFLLPQGLHLASDGLNMRV</sequence>
<dbReference type="PANTHER" id="PTHR42663:SF6">
    <property type="entry name" value="HYDROLASE C777.06C-RELATED"/>
    <property type="match status" value="1"/>
</dbReference>
<protein>
    <submittedName>
        <fullName evidence="2">Phosphoribosyl 1,2-cyclic phosphate phosphodiesterase</fullName>
    </submittedName>
</protein>
<dbReference type="InterPro" id="IPR017693">
    <property type="entry name" value="Phosphonate_metab_PhnP"/>
</dbReference>
<dbReference type="SUPFAM" id="SSF56281">
    <property type="entry name" value="Metallo-hydrolase/oxidoreductase"/>
    <property type="match status" value="1"/>
</dbReference>
<feature type="domain" description="Metallo-beta-lactamase" evidence="1">
    <location>
        <begin position="47"/>
        <end position="222"/>
    </location>
</feature>